<feature type="transmembrane region" description="Helical" evidence="3">
    <location>
        <begin position="402"/>
        <end position="423"/>
    </location>
</feature>
<dbReference type="NCBIfam" id="TIGR03505">
    <property type="entry name" value="FimV_core"/>
    <property type="match status" value="1"/>
</dbReference>
<feature type="region of interest" description="Disordered" evidence="2">
    <location>
        <begin position="638"/>
        <end position="660"/>
    </location>
</feature>
<name>A0A9Q2XJC9_9PSED</name>
<dbReference type="PANTHER" id="PTHR48148">
    <property type="entry name" value="KERATINOCYTE PROLINE-RICH PROTEIN"/>
    <property type="match status" value="1"/>
</dbReference>
<proteinExistence type="predicted"/>
<feature type="signal peptide" evidence="4">
    <location>
        <begin position="1"/>
        <end position="24"/>
    </location>
</feature>
<dbReference type="SMART" id="SM00257">
    <property type="entry name" value="LysM"/>
    <property type="match status" value="1"/>
</dbReference>
<evidence type="ECO:0000313" key="6">
    <source>
        <dbReference type="EMBL" id="MBV6287773.1"/>
    </source>
</evidence>
<dbReference type="InterPro" id="IPR057840">
    <property type="entry name" value="FimV_N"/>
</dbReference>
<accession>A0A9Q2XJC9</accession>
<dbReference type="CDD" id="cd00118">
    <property type="entry name" value="LysM"/>
    <property type="match status" value="1"/>
</dbReference>
<evidence type="ECO:0000256" key="1">
    <source>
        <dbReference type="SAM" id="Coils"/>
    </source>
</evidence>
<keyword evidence="7" id="KW-1185">Reference proteome</keyword>
<feature type="chain" id="PRO_5040469606" evidence="4">
    <location>
        <begin position="25"/>
        <end position="907"/>
    </location>
</feature>
<gene>
    <name evidence="6" type="ORF">KUO17_12165</name>
</gene>
<reference evidence="6" key="2">
    <citation type="journal article" date="2023" name="Plant Pathol.">
        <title>Dismantling and reorganizing Pseudomonas marginalis sensu#lato.</title>
        <authorList>
            <person name="Sawada H."/>
            <person name="Fujikawa T."/>
            <person name="Satou M."/>
        </authorList>
    </citation>
    <scope>NUCLEOTIDE SEQUENCE</scope>
    <source>
        <strain evidence="6">MAFF 301350</strain>
    </source>
</reference>
<comment type="caution">
    <text evidence="6">The sequence shown here is derived from an EMBL/GenBank/DDBJ whole genome shotgun (WGS) entry which is preliminary data.</text>
</comment>
<feature type="region of interest" description="Disordered" evidence="2">
    <location>
        <begin position="705"/>
        <end position="769"/>
    </location>
</feature>
<dbReference type="Proteomes" id="UP001106592">
    <property type="component" value="Unassembled WGS sequence"/>
</dbReference>
<evidence type="ECO:0000256" key="2">
    <source>
        <dbReference type="SAM" id="MobiDB-lite"/>
    </source>
</evidence>
<dbReference type="PROSITE" id="PS51782">
    <property type="entry name" value="LYSM"/>
    <property type="match status" value="1"/>
</dbReference>
<dbReference type="InterPro" id="IPR020011">
    <property type="entry name" value="FimV_C"/>
</dbReference>
<feature type="compositionally biased region" description="Low complexity" evidence="2">
    <location>
        <begin position="723"/>
        <end position="739"/>
    </location>
</feature>
<keyword evidence="4" id="KW-0732">Signal</keyword>
<keyword evidence="3" id="KW-1133">Transmembrane helix</keyword>
<dbReference type="Pfam" id="PF14559">
    <property type="entry name" value="TPR_19"/>
    <property type="match status" value="1"/>
</dbReference>
<organism evidence="6 7">
    <name type="scientific">Pseudomonas aegrilactucae</name>
    <dbReference type="NCBI Taxonomy" id="2854028"/>
    <lineage>
        <taxon>Bacteria</taxon>
        <taxon>Pseudomonadati</taxon>
        <taxon>Pseudomonadota</taxon>
        <taxon>Gammaproteobacteria</taxon>
        <taxon>Pseudomonadales</taxon>
        <taxon>Pseudomonadaceae</taxon>
        <taxon>Pseudomonas</taxon>
    </lineage>
</organism>
<dbReference type="Pfam" id="PF25800">
    <property type="entry name" value="FimV_N"/>
    <property type="match status" value="1"/>
</dbReference>
<protein>
    <submittedName>
        <fullName evidence="6">LysM peptidoglycan-binding domain-containing protein</fullName>
    </submittedName>
</protein>
<reference evidence="6" key="1">
    <citation type="journal article" date="2022" name="Int. J. Syst. Evol. Microbiol.">
        <title>Pseudomonas aegrilactucae sp. nov. and Pseudomonas morbosilactucae sp. nov., pathogens causing bacterial rot of lettuce in Japan.</title>
        <authorList>
            <person name="Sawada H."/>
            <person name="Fujikawa T."/>
            <person name="Satou M."/>
        </authorList>
    </citation>
    <scope>NUCLEOTIDE SEQUENCE</scope>
    <source>
        <strain evidence="6">MAFF 301350</strain>
    </source>
</reference>
<dbReference type="InterPro" id="IPR020012">
    <property type="entry name" value="LysM_FimV"/>
</dbReference>
<evidence type="ECO:0000259" key="5">
    <source>
        <dbReference type="PROSITE" id="PS51782"/>
    </source>
</evidence>
<keyword evidence="3" id="KW-0812">Transmembrane</keyword>
<dbReference type="NCBIfam" id="TIGR03504">
    <property type="entry name" value="FimV_Cterm"/>
    <property type="match status" value="1"/>
</dbReference>
<evidence type="ECO:0000256" key="4">
    <source>
        <dbReference type="SAM" id="SignalP"/>
    </source>
</evidence>
<feature type="domain" description="LysM" evidence="5">
    <location>
        <begin position="153"/>
        <end position="207"/>
    </location>
</feature>
<evidence type="ECO:0000313" key="7">
    <source>
        <dbReference type="Proteomes" id="UP001106592"/>
    </source>
</evidence>
<dbReference type="InterPro" id="IPR018392">
    <property type="entry name" value="LysM"/>
</dbReference>
<feature type="compositionally biased region" description="Pro residues" evidence="2">
    <location>
        <begin position="712"/>
        <end position="722"/>
    </location>
</feature>
<dbReference type="AlphaFoldDB" id="A0A9Q2XJC9"/>
<dbReference type="EMBL" id="JAHTBI010000040">
    <property type="protein sequence ID" value="MBV6287773.1"/>
    <property type="molecule type" value="Genomic_DNA"/>
</dbReference>
<dbReference type="PANTHER" id="PTHR48148:SF3">
    <property type="entry name" value="KERATINOCYTE PROLINE-RICH PROTEIN"/>
    <property type="match status" value="1"/>
</dbReference>
<feature type="coiled-coil region" evidence="1">
    <location>
        <begin position="287"/>
        <end position="335"/>
    </location>
</feature>
<keyword evidence="3" id="KW-0472">Membrane</keyword>
<dbReference type="RefSeq" id="WP_217975817.1">
    <property type="nucleotide sequence ID" value="NZ_JAHTBI010000040.1"/>
</dbReference>
<keyword evidence="1" id="KW-0175">Coiled coil</keyword>
<sequence>MLRIRKLVLAIAAASALSSGMAHALGLGELTLKSAQNQPLDAEIELLDVRDLTAAEVVPSLAPVEEFSKAGVERQAFLNDLTFTPVINPSGKSVLRVTSSQPLPAPMVKFLVQVMWPQGRLLRDYSVLIDPSKFSPEAAKAAAGVTPAVTAAGQHTTVRRDTLWEIAAKARQGGSVQQTMLAIQALNPDAFFNGNINQLKVGQVLRLPDAQQVAAIPQGQAVKEVAEQYAAWREGRRLGPRARQLDATRRAAAAAAPARIANQDNLKLVAPGGKGAAGDSKALADKLAMTEESLDTTRRDNAELQSRVADLQSQLDKLQRLIELKNDQLARLEAQSAAPASVPAPEQPAINAQLQQPVASEPVVTPAPAAVDTAPVPEEPPVVATAPSDSDKMLDDLLGNSWLLAAIAGSTLLVLLLLLLLLARKRRAQQESEKHMRMARALAEESDLGPDLELPQSSFEGLEVSAPTVTLAPGVVAASAAAATAAELPPVYEKPVPPAPEPEPAPLIVPEPEPVVVAPVAAPVPATDTLLAEVEQSIAQGRLNHAAELLEPAVEQAPERSDLRLKLMEVYARQGDRDAFVGHERQLVANGQNHADVESLKERFPAMLGVAAAGVSAAALAAELDAQYVQELLQDDLEPDPEPEAELAALPGDDDLDSAFDLSLDDLEGLEGLEMDDPQAPQATPPADIAALDDLDFDTLLQEQTQAQAEPQPEPQPEPLAAPAPAEVPVEAAVEPAPTLDDLADFDLDMGLEPAPAAAEPEPDAPLDIEAELAAFDESLGLDDGFPDLALADDFDLSLADEPDPLADSFAAELDDVNAELEKLSGSLEQPSIAPHFTADDAADLLLDEPEFDYLAGTDEAATKLDLARAYIDMGDNDGARDILDEVMKEGTEAQRKEAIDLRSHMS</sequence>
<evidence type="ECO:0000256" key="3">
    <source>
        <dbReference type="SAM" id="Phobius"/>
    </source>
</evidence>